<dbReference type="AlphaFoldDB" id="A0A084H1D4"/>
<comment type="caution">
    <text evidence="5">The sequence shown here is derived from an EMBL/GenBank/DDBJ whole genome shotgun (WGS) entry which is preliminary data.</text>
</comment>
<dbReference type="SUPFAM" id="SSF49764">
    <property type="entry name" value="HSP20-like chaperones"/>
    <property type="match status" value="1"/>
</dbReference>
<dbReference type="InterPro" id="IPR044587">
    <property type="entry name" value="HSP21-like"/>
</dbReference>
<dbReference type="RefSeq" id="WP_029566461.1">
    <property type="nucleotide sequence ID" value="NZ_JNVC02000002.1"/>
</dbReference>
<dbReference type="InterPro" id="IPR002068">
    <property type="entry name" value="A-crystallin/Hsp20_dom"/>
</dbReference>
<keyword evidence="1" id="KW-0346">Stress response</keyword>
<evidence type="ECO:0000256" key="1">
    <source>
        <dbReference type="ARBA" id="ARBA00023016"/>
    </source>
</evidence>
<evidence type="ECO:0000256" key="2">
    <source>
        <dbReference type="PROSITE-ProRule" id="PRU00285"/>
    </source>
</evidence>
<accession>A0A084H1D4</accession>
<sequence>MENNRKDPMRMINEFFEARPKRSLLGNIDEYFKQSFSTKGFPLSMEEKDDSFLVKAELPGTERENIKLTIEDGHLVITVKGEKDAKESLQIPPSALVKNLKANYRNGVLKVVIPKKPSTEVKID</sequence>
<dbReference type="PROSITE" id="PS01031">
    <property type="entry name" value="SHSP"/>
    <property type="match status" value="1"/>
</dbReference>
<dbReference type="PANTHER" id="PTHR46733:SF4">
    <property type="entry name" value="HEAT SHOCK PROTEIN 21, CHLOROPLASTIC"/>
    <property type="match status" value="1"/>
</dbReference>
<feature type="domain" description="SHSP" evidence="4">
    <location>
        <begin position="34"/>
        <end position="124"/>
    </location>
</feature>
<reference evidence="5 6" key="1">
    <citation type="journal article" date="2005" name="Int. J. Syst. Evol. Microbiol.">
        <title>Bacillus cibi sp. nov., isolated from jeotgal, a traditional Korean fermented seafood.</title>
        <authorList>
            <person name="Yoon J.H."/>
            <person name="Lee C.H."/>
            <person name="Oh T.K."/>
        </authorList>
    </citation>
    <scope>NUCLEOTIDE SEQUENCE [LARGE SCALE GENOMIC DNA]</scope>
    <source>
        <strain evidence="5 6">DSM 16189</strain>
    </source>
</reference>
<protein>
    <recommendedName>
        <fullName evidence="4">SHSP domain-containing protein</fullName>
    </recommendedName>
</protein>
<dbReference type="InterPro" id="IPR008978">
    <property type="entry name" value="HSP20-like_chaperone"/>
</dbReference>
<dbReference type="PANTHER" id="PTHR46733">
    <property type="entry name" value="26.5 KDA HEAT SHOCK PROTEIN, MITOCHONDRIAL"/>
    <property type="match status" value="1"/>
</dbReference>
<name>A0A084H1D4_METID</name>
<dbReference type="Gene3D" id="2.60.40.790">
    <property type="match status" value="1"/>
</dbReference>
<dbReference type="OrthoDB" id="1806521at2"/>
<dbReference type="STRING" id="246786.GS18_0207310"/>
<organism evidence="5 6">
    <name type="scientific">Metabacillus indicus</name>
    <name type="common">Bacillus indicus</name>
    <dbReference type="NCBI Taxonomy" id="246786"/>
    <lineage>
        <taxon>Bacteria</taxon>
        <taxon>Bacillati</taxon>
        <taxon>Bacillota</taxon>
        <taxon>Bacilli</taxon>
        <taxon>Bacillales</taxon>
        <taxon>Bacillaceae</taxon>
        <taxon>Metabacillus</taxon>
    </lineage>
</organism>
<dbReference type="EMBL" id="JNVC02000002">
    <property type="protein sequence ID" value="KEZ53396.1"/>
    <property type="molecule type" value="Genomic_DNA"/>
</dbReference>
<proteinExistence type="inferred from homology"/>
<dbReference type="CDD" id="cd06464">
    <property type="entry name" value="ACD_sHsps-like"/>
    <property type="match status" value="1"/>
</dbReference>
<keyword evidence="6" id="KW-1185">Reference proteome</keyword>
<dbReference type="Proteomes" id="UP000028549">
    <property type="component" value="Unassembled WGS sequence"/>
</dbReference>
<evidence type="ECO:0000313" key="5">
    <source>
        <dbReference type="EMBL" id="KEZ53396.1"/>
    </source>
</evidence>
<evidence type="ECO:0000256" key="3">
    <source>
        <dbReference type="RuleBase" id="RU003616"/>
    </source>
</evidence>
<gene>
    <name evidence="5" type="ORF">GS18_0207310</name>
</gene>
<dbReference type="GO" id="GO:0009408">
    <property type="term" value="P:response to heat"/>
    <property type="evidence" value="ECO:0007669"/>
    <property type="project" value="InterPro"/>
</dbReference>
<comment type="similarity">
    <text evidence="2 3">Belongs to the small heat shock protein (HSP20) family.</text>
</comment>
<evidence type="ECO:0000259" key="4">
    <source>
        <dbReference type="PROSITE" id="PS01031"/>
    </source>
</evidence>
<dbReference type="Pfam" id="PF00011">
    <property type="entry name" value="HSP20"/>
    <property type="match status" value="1"/>
</dbReference>
<evidence type="ECO:0000313" key="6">
    <source>
        <dbReference type="Proteomes" id="UP000028549"/>
    </source>
</evidence>